<proteinExistence type="predicted"/>
<evidence type="ECO:0000256" key="1">
    <source>
        <dbReference type="ARBA" id="ARBA00022729"/>
    </source>
</evidence>
<evidence type="ECO:0000313" key="4">
    <source>
        <dbReference type="EMBL" id="SHG26213.1"/>
    </source>
</evidence>
<dbReference type="CDD" id="cd01004">
    <property type="entry name" value="PBP2_MidA_like"/>
    <property type="match status" value="1"/>
</dbReference>
<dbReference type="SMART" id="SM00062">
    <property type="entry name" value="PBPb"/>
    <property type="match status" value="1"/>
</dbReference>
<sequence>MDFLAKRAGLVRILGAASLALMSAGAALAQTVTITPNMPATPDMVKHLPEAVKSRGALNVATTDGNAPWVFVDAASGEVKGVDADLVNEAAKRLGLKVKWDVIQFTAGIPGVESGRYDFYLSAMADTKKREDVVNFIAYSQEGSGVIVPKGNPLGIKVMDDLCGKRVAIVTGSLFPDLVEKLNKTCPSPVVLSETADQTGPYLAVASGQADATMNTYGVSNYTLKTATEGIQTQLELSPVPLFAPANQGIAFSKSQTDLMAAVGGAMQAMKEDGSYQKIMDKWNVGDGAVAAFTFNAPLF</sequence>
<dbReference type="SUPFAM" id="SSF53850">
    <property type="entry name" value="Periplasmic binding protein-like II"/>
    <property type="match status" value="1"/>
</dbReference>
<dbReference type="EMBL" id="FQUP01000004">
    <property type="protein sequence ID" value="SHG26213.1"/>
    <property type="molecule type" value="Genomic_DNA"/>
</dbReference>
<dbReference type="Gene3D" id="3.40.190.10">
    <property type="entry name" value="Periplasmic binding protein-like II"/>
    <property type="match status" value="2"/>
</dbReference>
<evidence type="ECO:0000313" key="5">
    <source>
        <dbReference type="Proteomes" id="UP000184485"/>
    </source>
</evidence>
<dbReference type="RefSeq" id="WP_139251527.1">
    <property type="nucleotide sequence ID" value="NZ_FQUP01000004.1"/>
</dbReference>
<dbReference type="AlphaFoldDB" id="A0A1M5IEI7"/>
<feature type="signal peptide" evidence="2">
    <location>
        <begin position="1"/>
        <end position="29"/>
    </location>
</feature>
<dbReference type="OrthoDB" id="4577708at2"/>
<reference evidence="4 5" key="1">
    <citation type="submission" date="2016-11" db="EMBL/GenBank/DDBJ databases">
        <authorList>
            <person name="Jaros S."/>
            <person name="Januszkiewicz K."/>
            <person name="Wedrychowicz H."/>
        </authorList>
    </citation>
    <scope>NUCLEOTIDE SEQUENCE [LARGE SCALE GENOMIC DNA]</scope>
    <source>
        <strain evidence="4 5">DSM 19436</strain>
    </source>
</reference>
<evidence type="ECO:0000256" key="2">
    <source>
        <dbReference type="SAM" id="SignalP"/>
    </source>
</evidence>
<gene>
    <name evidence="4" type="ORF">SAMN02745157_3849</name>
</gene>
<dbReference type="PANTHER" id="PTHR35936">
    <property type="entry name" value="MEMBRANE-BOUND LYTIC MUREIN TRANSGLYCOSYLASE F"/>
    <property type="match status" value="1"/>
</dbReference>
<keyword evidence="5" id="KW-1185">Reference proteome</keyword>
<organism evidence="4 5">
    <name type="scientific">Kaistia soli DSM 19436</name>
    <dbReference type="NCBI Taxonomy" id="1122133"/>
    <lineage>
        <taxon>Bacteria</taxon>
        <taxon>Pseudomonadati</taxon>
        <taxon>Pseudomonadota</taxon>
        <taxon>Alphaproteobacteria</taxon>
        <taxon>Hyphomicrobiales</taxon>
        <taxon>Kaistiaceae</taxon>
        <taxon>Kaistia</taxon>
    </lineage>
</organism>
<feature type="domain" description="Solute-binding protein family 3/N-terminal" evidence="3">
    <location>
        <begin position="57"/>
        <end position="287"/>
    </location>
</feature>
<dbReference type="Pfam" id="PF00497">
    <property type="entry name" value="SBP_bac_3"/>
    <property type="match status" value="1"/>
</dbReference>
<feature type="chain" id="PRO_5012386679" evidence="2">
    <location>
        <begin position="30"/>
        <end position="300"/>
    </location>
</feature>
<keyword evidence="1 2" id="KW-0732">Signal</keyword>
<name>A0A1M5IEI7_9HYPH</name>
<dbReference type="STRING" id="1122133.SAMN02745157_3849"/>
<dbReference type="Proteomes" id="UP000184485">
    <property type="component" value="Unassembled WGS sequence"/>
</dbReference>
<dbReference type="InterPro" id="IPR001638">
    <property type="entry name" value="Solute-binding_3/MltF_N"/>
</dbReference>
<evidence type="ECO:0000259" key="3">
    <source>
        <dbReference type="SMART" id="SM00062"/>
    </source>
</evidence>
<dbReference type="PANTHER" id="PTHR35936:SF17">
    <property type="entry name" value="ARGININE-BINDING EXTRACELLULAR PROTEIN ARTP"/>
    <property type="match status" value="1"/>
</dbReference>
<accession>A0A1M5IEI7</accession>
<protein>
    <submittedName>
        <fullName evidence="4">Polar amino acid transport system substrate-binding protein</fullName>
    </submittedName>
</protein>